<keyword evidence="2" id="KW-1133">Transmembrane helix</keyword>
<feature type="compositionally biased region" description="Acidic residues" evidence="1">
    <location>
        <begin position="191"/>
        <end position="202"/>
    </location>
</feature>
<feature type="transmembrane region" description="Helical" evidence="2">
    <location>
        <begin position="6"/>
        <end position="23"/>
    </location>
</feature>
<dbReference type="EMBL" id="JBEDNQ010000005">
    <property type="protein sequence ID" value="MEQ3551784.1"/>
    <property type="molecule type" value="Genomic_DNA"/>
</dbReference>
<feature type="region of interest" description="Disordered" evidence="1">
    <location>
        <begin position="86"/>
        <end position="111"/>
    </location>
</feature>
<evidence type="ECO:0000256" key="2">
    <source>
        <dbReference type="SAM" id="Phobius"/>
    </source>
</evidence>
<name>A0ABV1KBX6_9PSEU</name>
<feature type="region of interest" description="Disordered" evidence="1">
    <location>
        <begin position="373"/>
        <end position="418"/>
    </location>
</feature>
<reference evidence="3 4" key="1">
    <citation type="submission" date="2024-03" db="EMBL/GenBank/DDBJ databases">
        <title>Draft genome sequence of Pseudonocardia nematodicida JCM 31783.</title>
        <authorList>
            <person name="Butdee W."/>
            <person name="Duangmal K."/>
        </authorList>
    </citation>
    <scope>NUCLEOTIDE SEQUENCE [LARGE SCALE GENOMIC DNA]</scope>
    <source>
        <strain evidence="3 4">JCM 31783</strain>
    </source>
</reference>
<gene>
    <name evidence="3" type="primary">glpR</name>
    <name evidence="3" type="ORF">WIS52_15025</name>
</gene>
<accession>A0ABV1KBX6</accession>
<feature type="region of interest" description="Disordered" evidence="1">
    <location>
        <begin position="291"/>
        <end position="354"/>
    </location>
</feature>
<feature type="compositionally biased region" description="Acidic residues" evidence="1">
    <location>
        <begin position="331"/>
        <end position="343"/>
    </location>
</feature>
<keyword evidence="2" id="KW-0472">Membrane</keyword>
<dbReference type="RefSeq" id="WP_349298854.1">
    <property type="nucleotide sequence ID" value="NZ_JBEDNQ010000005.1"/>
</dbReference>
<feature type="compositionally biased region" description="Basic and acidic residues" evidence="1">
    <location>
        <begin position="147"/>
        <end position="176"/>
    </location>
</feature>
<proteinExistence type="predicted"/>
<protein>
    <submittedName>
        <fullName evidence="3">Gephyrin-like molybdotransferase receptor GlpR</fullName>
    </submittedName>
</protein>
<comment type="caution">
    <text evidence="3">The sequence shown here is derived from an EMBL/GenBank/DDBJ whole genome shotgun (WGS) entry which is preliminary data.</text>
</comment>
<organism evidence="3 4">
    <name type="scientific">Pseudonocardia nematodicida</name>
    <dbReference type="NCBI Taxonomy" id="1206997"/>
    <lineage>
        <taxon>Bacteria</taxon>
        <taxon>Bacillati</taxon>
        <taxon>Actinomycetota</taxon>
        <taxon>Actinomycetes</taxon>
        <taxon>Pseudonocardiales</taxon>
        <taxon>Pseudonocardiaceae</taxon>
        <taxon>Pseudonocardia</taxon>
    </lineage>
</organism>
<feature type="transmembrane region" description="Helical" evidence="2">
    <location>
        <begin position="257"/>
        <end position="274"/>
    </location>
</feature>
<feature type="transmembrane region" description="Helical" evidence="2">
    <location>
        <begin position="234"/>
        <end position="251"/>
    </location>
</feature>
<dbReference type="NCBIfam" id="NF045516">
    <property type="entry name" value="GlpR"/>
    <property type="match status" value="1"/>
</dbReference>
<sequence>MPSSLIFVGLVVLWLLILVPTVARRQQEVARLSPALLSGRVLERPMRHRFPEVPVMERSGPSTVGELVESRDDRFDHDHDVRCTDDAEIDDDGHVHGLDGYGDVPSGRERDPRFAGAVRADVAGYDTGTRGGGSDHDPAGFDDADLDDRYEGDRYENDRADDDRHDAADHADEHGTGSRAAGADTGRSDDLADDLADDEEWEPAPVRYRPGRGGYDPEAAAAHAHAKYAFRQRVVLGLLLLLVASGVAGFLVAPVFWWVTGGLGALLVGYLTYLRRQVRIEESIRARRAARLAGTRRRAGTDREADEERLDREDAGTDLVGTAVPDVATAEPDDDTDWTADDGEPTRVRGTGEPLGVLPAYRRTVDGKVDAAHESSLPKLVAAPPPPVPAGTSLVDVDAEEEPDDLDALPPHRPAVGA</sequence>
<evidence type="ECO:0000313" key="4">
    <source>
        <dbReference type="Proteomes" id="UP001494902"/>
    </source>
</evidence>
<feature type="compositionally biased region" description="Acidic residues" evidence="1">
    <location>
        <begin position="397"/>
        <end position="407"/>
    </location>
</feature>
<feature type="region of interest" description="Disordered" evidence="1">
    <location>
        <begin position="124"/>
        <end position="212"/>
    </location>
</feature>
<keyword evidence="4" id="KW-1185">Reference proteome</keyword>
<evidence type="ECO:0000256" key="1">
    <source>
        <dbReference type="SAM" id="MobiDB-lite"/>
    </source>
</evidence>
<dbReference type="Proteomes" id="UP001494902">
    <property type="component" value="Unassembled WGS sequence"/>
</dbReference>
<dbReference type="InterPro" id="IPR053779">
    <property type="entry name" value="GlpR"/>
</dbReference>
<keyword evidence="2" id="KW-0812">Transmembrane</keyword>
<evidence type="ECO:0000313" key="3">
    <source>
        <dbReference type="EMBL" id="MEQ3551784.1"/>
    </source>
</evidence>